<dbReference type="PRINTS" id="PR00455">
    <property type="entry name" value="HTHTETR"/>
</dbReference>
<keyword evidence="2 4" id="KW-0238">DNA-binding</keyword>
<dbReference type="eggNOG" id="COG1309">
    <property type="taxonomic scope" value="Bacteria"/>
</dbReference>
<dbReference type="Gene3D" id="1.10.357.10">
    <property type="entry name" value="Tetracycline Repressor, domain 2"/>
    <property type="match status" value="1"/>
</dbReference>
<dbReference type="PANTHER" id="PTHR30055:SF238">
    <property type="entry name" value="MYCOFACTOCIN BIOSYNTHESIS TRANSCRIPTIONAL REGULATOR MFTR-RELATED"/>
    <property type="match status" value="1"/>
</dbReference>
<keyword evidence="7" id="KW-1185">Reference proteome</keyword>
<dbReference type="PROSITE" id="PS50977">
    <property type="entry name" value="HTH_TETR_2"/>
    <property type="match status" value="1"/>
</dbReference>
<dbReference type="STRING" id="446469.Sked_06260"/>
<keyword evidence="3" id="KW-0804">Transcription</keyword>
<evidence type="ECO:0000313" key="7">
    <source>
        <dbReference type="Proteomes" id="UP000000322"/>
    </source>
</evidence>
<dbReference type="Proteomes" id="UP000000322">
    <property type="component" value="Chromosome"/>
</dbReference>
<dbReference type="EMBL" id="CP001819">
    <property type="protein sequence ID" value="ACZ20586.1"/>
    <property type="molecule type" value="Genomic_DNA"/>
</dbReference>
<feature type="DNA-binding region" description="H-T-H motif" evidence="4">
    <location>
        <begin position="22"/>
        <end position="41"/>
    </location>
</feature>
<organism evidence="6 7">
    <name type="scientific">Sanguibacter keddieii (strain ATCC 51767 / DSM 10542 / NCFB 3025 / ST-74)</name>
    <dbReference type="NCBI Taxonomy" id="446469"/>
    <lineage>
        <taxon>Bacteria</taxon>
        <taxon>Bacillati</taxon>
        <taxon>Actinomycetota</taxon>
        <taxon>Actinomycetes</taxon>
        <taxon>Micrococcales</taxon>
        <taxon>Sanguibacteraceae</taxon>
        <taxon>Sanguibacter</taxon>
    </lineage>
</organism>
<name>D1BAN5_SANKS</name>
<keyword evidence="1" id="KW-0805">Transcription regulation</keyword>
<evidence type="ECO:0000256" key="1">
    <source>
        <dbReference type="ARBA" id="ARBA00023015"/>
    </source>
</evidence>
<dbReference type="InterPro" id="IPR001647">
    <property type="entry name" value="HTH_TetR"/>
</dbReference>
<reference evidence="6 7" key="1">
    <citation type="journal article" date="2009" name="Stand. Genomic Sci.">
        <title>Complete genome sequence of Sanguibacter keddieii type strain (ST-74).</title>
        <authorList>
            <person name="Ivanova N."/>
            <person name="Sikorski J."/>
            <person name="Sims D."/>
            <person name="Brettin T."/>
            <person name="Detter J.C."/>
            <person name="Han C."/>
            <person name="Lapidus A."/>
            <person name="Copeland A."/>
            <person name="Glavina Del Rio T."/>
            <person name="Nolan M."/>
            <person name="Chen F."/>
            <person name="Lucas S."/>
            <person name="Tice H."/>
            <person name="Cheng J.F."/>
            <person name="Bruce D."/>
            <person name="Goodwin L."/>
            <person name="Pitluck S."/>
            <person name="Pati A."/>
            <person name="Mavromatis K."/>
            <person name="Chen A."/>
            <person name="Palaniappan K."/>
            <person name="D'haeseleer P."/>
            <person name="Chain P."/>
            <person name="Bristow J."/>
            <person name="Eisen J.A."/>
            <person name="Markowitz V."/>
            <person name="Hugenholtz P."/>
            <person name="Goker M."/>
            <person name="Pukall R."/>
            <person name="Klenk H.P."/>
            <person name="Kyrpides N.C."/>
        </authorList>
    </citation>
    <scope>NUCLEOTIDE SEQUENCE [LARGE SCALE GENOMIC DNA]</scope>
    <source>
        <strain evidence="7">ATCC 51767 / DSM 10542 / NCFB 3025 / ST-74</strain>
    </source>
</reference>
<dbReference type="InterPro" id="IPR009057">
    <property type="entry name" value="Homeodomain-like_sf"/>
</dbReference>
<protein>
    <submittedName>
        <fullName evidence="6">Transcriptional regulator</fullName>
    </submittedName>
</protein>
<sequence>MRSEIAEAAEALFAAQGFDATTVDQIAAAVGMSQRTFFRYFPSKEDAALDSFEHQTELFLERLSERPLGEDEWASLRSVFDLVVDQCADATLGARISSLHSLLESSPTLLAAYLERSASLQKRMVQTLHDRAAERGDRAESDAVLRAVVGSAFACLEAAILCFTDGSVDGPVLAGRLDDVMTALRPARYL</sequence>
<dbReference type="AlphaFoldDB" id="D1BAN5"/>
<dbReference type="GO" id="GO:0000976">
    <property type="term" value="F:transcription cis-regulatory region binding"/>
    <property type="evidence" value="ECO:0007669"/>
    <property type="project" value="TreeGrafter"/>
</dbReference>
<dbReference type="SUPFAM" id="SSF46689">
    <property type="entry name" value="Homeodomain-like"/>
    <property type="match status" value="1"/>
</dbReference>
<dbReference type="HOGENOM" id="CLU_069356_2_1_11"/>
<evidence type="ECO:0000256" key="4">
    <source>
        <dbReference type="PROSITE-ProRule" id="PRU00335"/>
    </source>
</evidence>
<feature type="domain" description="HTH tetR-type" evidence="5">
    <location>
        <begin position="1"/>
        <end position="59"/>
    </location>
</feature>
<accession>D1BAN5</accession>
<dbReference type="InterPro" id="IPR050109">
    <property type="entry name" value="HTH-type_TetR-like_transc_reg"/>
</dbReference>
<dbReference type="Pfam" id="PF00440">
    <property type="entry name" value="TetR_N"/>
    <property type="match status" value="1"/>
</dbReference>
<dbReference type="Gene3D" id="1.10.10.60">
    <property type="entry name" value="Homeodomain-like"/>
    <property type="match status" value="1"/>
</dbReference>
<evidence type="ECO:0000256" key="2">
    <source>
        <dbReference type="ARBA" id="ARBA00023125"/>
    </source>
</evidence>
<dbReference type="GO" id="GO:0003700">
    <property type="term" value="F:DNA-binding transcription factor activity"/>
    <property type="evidence" value="ECO:0007669"/>
    <property type="project" value="TreeGrafter"/>
</dbReference>
<evidence type="ECO:0000259" key="5">
    <source>
        <dbReference type="PROSITE" id="PS50977"/>
    </source>
</evidence>
<proteinExistence type="predicted"/>
<dbReference type="KEGG" id="ske:Sked_06260"/>
<evidence type="ECO:0000313" key="6">
    <source>
        <dbReference type="EMBL" id="ACZ20586.1"/>
    </source>
</evidence>
<dbReference type="PANTHER" id="PTHR30055">
    <property type="entry name" value="HTH-TYPE TRANSCRIPTIONAL REGULATOR RUTR"/>
    <property type="match status" value="1"/>
</dbReference>
<evidence type="ECO:0000256" key="3">
    <source>
        <dbReference type="ARBA" id="ARBA00023163"/>
    </source>
</evidence>
<gene>
    <name evidence="6" type="ordered locus">Sked_06260</name>
</gene>